<evidence type="ECO:0000256" key="1">
    <source>
        <dbReference type="SAM" id="MobiDB-lite"/>
    </source>
</evidence>
<proteinExistence type="predicted"/>
<reference evidence="2 3" key="1">
    <citation type="submission" date="2018-03" db="EMBL/GenBank/DDBJ databases">
        <title>Aquarubrobacter algicola gen. nov., sp. nov., a novel actinobacterium isolated from shallow eutrophic lake during the end of cyanobacterial harmful algal blooms.</title>
        <authorList>
            <person name="Chun S.J."/>
        </authorList>
    </citation>
    <scope>NUCLEOTIDE SEQUENCE [LARGE SCALE GENOMIC DNA]</scope>
    <source>
        <strain evidence="2 3">Seoho-28</strain>
    </source>
</reference>
<feature type="region of interest" description="Disordered" evidence="1">
    <location>
        <begin position="1"/>
        <end position="20"/>
    </location>
</feature>
<dbReference type="Proteomes" id="UP000240739">
    <property type="component" value="Unassembled WGS sequence"/>
</dbReference>
<organism evidence="2 3">
    <name type="scientific">Paraconexibacter algicola</name>
    <dbReference type="NCBI Taxonomy" id="2133960"/>
    <lineage>
        <taxon>Bacteria</taxon>
        <taxon>Bacillati</taxon>
        <taxon>Actinomycetota</taxon>
        <taxon>Thermoleophilia</taxon>
        <taxon>Solirubrobacterales</taxon>
        <taxon>Paraconexibacteraceae</taxon>
        <taxon>Paraconexibacter</taxon>
    </lineage>
</organism>
<dbReference type="AlphaFoldDB" id="A0A2T4UEF0"/>
<name>A0A2T4UEF0_9ACTN</name>
<dbReference type="EMBL" id="PYYB01000002">
    <property type="protein sequence ID" value="PTL56168.1"/>
    <property type="molecule type" value="Genomic_DNA"/>
</dbReference>
<accession>A0A2T4UEF0</accession>
<gene>
    <name evidence="2" type="ORF">C7Y72_14345</name>
</gene>
<evidence type="ECO:0000313" key="2">
    <source>
        <dbReference type="EMBL" id="PTL56168.1"/>
    </source>
</evidence>
<protein>
    <submittedName>
        <fullName evidence="2">Uncharacterized protein</fullName>
    </submittedName>
</protein>
<comment type="caution">
    <text evidence="2">The sequence shown here is derived from an EMBL/GenBank/DDBJ whole genome shotgun (WGS) entry which is preliminary data.</text>
</comment>
<evidence type="ECO:0000313" key="3">
    <source>
        <dbReference type="Proteomes" id="UP000240739"/>
    </source>
</evidence>
<keyword evidence="3" id="KW-1185">Reference proteome</keyword>
<sequence>MGLDRSWAGSTFAGTRDGAGTGVGVGSGVGVGVGSGVGVGCGVGCGLGQRIGIRHDCAAAGEAGSPTAISGVASDSARRRRRADMLFLSANVRPD</sequence>